<dbReference type="InterPro" id="IPR033756">
    <property type="entry name" value="YlxH/NBP35"/>
</dbReference>
<dbReference type="Pfam" id="PF10609">
    <property type="entry name" value="ParA"/>
    <property type="match status" value="1"/>
</dbReference>
<dbReference type="InterPro" id="IPR034904">
    <property type="entry name" value="FSCA_dom_sf"/>
</dbReference>
<dbReference type="PANTHER" id="PTHR42961:SF2">
    <property type="entry name" value="IRON-SULFUR PROTEIN NUBPL"/>
    <property type="match status" value="1"/>
</dbReference>
<dbReference type="InterPro" id="IPR019591">
    <property type="entry name" value="Mrp/NBP35_ATP-bd"/>
</dbReference>
<evidence type="ECO:0000313" key="8">
    <source>
        <dbReference type="EMBL" id="QCD41815.1"/>
    </source>
</evidence>
<dbReference type="InterPro" id="IPR044304">
    <property type="entry name" value="NUBPL-like"/>
</dbReference>
<dbReference type="FunFam" id="3.40.50.300:FF:001119">
    <property type="entry name" value="Iron-sulfur cluster carrier protein"/>
    <property type="match status" value="1"/>
</dbReference>
<dbReference type="InterPro" id="IPR027417">
    <property type="entry name" value="P-loop_NTPase"/>
</dbReference>
<name>A0A4P7W341_9BACT</name>
<keyword evidence="6" id="KW-0378">Hydrolase</keyword>
<dbReference type="KEGG" id="ddb:E7747_05665"/>
<dbReference type="Pfam" id="PF01883">
    <property type="entry name" value="FeS_assembly_P"/>
    <property type="match status" value="1"/>
</dbReference>
<dbReference type="GO" id="GO:0051539">
    <property type="term" value="F:4 iron, 4 sulfur cluster binding"/>
    <property type="evidence" value="ECO:0007669"/>
    <property type="project" value="TreeGrafter"/>
</dbReference>
<dbReference type="PANTHER" id="PTHR42961">
    <property type="entry name" value="IRON-SULFUR PROTEIN NUBPL"/>
    <property type="match status" value="1"/>
</dbReference>
<keyword evidence="4 6" id="KW-0408">Iron</keyword>
<dbReference type="GO" id="GO:0005524">
    <property type="term" value="F:ATP binding"/>
    <property type="evidence" value="ECO:0007669"/>
    <property type="project" value="UniProtKB-UniRule"/>
</dbReference>
<evidence type="ECO:0000256" key="4">
    <source>
        <dbReference type="ARBA" id="ARBA00023004"/>
    </source>
</evidence>
<organism evidence="8 9">
    <name type="scientific">Duncaniella dubosii</name>
    <dbReference type="NCBI Taxonomy" id="2518971"/>
    <lineage>
        <taxon>Bacteria</taxon>
        <taxon>Pseudomonadati</taxon>
        <taxon>Bacteroidota</taxon>
        <taxon>Bacteroidia</taxon>
        <taxon>Bacteroidales</taxon>
        <taxon>Muribaculaceae</taxon>
        <taxon>Duncaniella</taxon>
    </lineage>
</organism>
<gene>
    <name evidence="8" type="ORF">E7747_05665</name>
</gene>
<comment type="subunit">
    <text evidence="6">Homodimer.</text>
</comment>
<dbReference type="GO" id="GO:0140663">
    <property type="term" value="F:ATP-dependent FeS chaperone activity"/>
    <property type="evidence" value="ECO:0007669"/>
    <property type="project" value="InterPro"/>
</dbReference>
<dbReference type="Gene3D" id="3.40.50.300">
    <property type="entry name" value="P-loop containing nucleotide triphosphate hydrolases"/>
    <property type="match status" value="1"/>
</dbReference>
<dbReference type="HAMAP" id="MF_02040">
    <property type="entry name" value="Mrp_NBP35"/>
    <property type="match status" value="1"/>
</dbReference>
<keyword evidence="1 6" id="KW-0479">Metal-binding</keyword>
<keyword evidence="3 6" id="KW-0067">ATP-binding</keyword>
<accession>A0A4P7W341</accession>
<dbReference type="CDD" id="cd02037">
    <property type="entry name" value="Mrp_NBP35"/>
    <property type="match status" value="1"/>
</dbReference>
<keyword evidence="9" id="KW-1185">Reference proteome</keyword>
<evidence type="ECO:0000259" key="7">
    <source>
        <dbReference type="Pfam" id="PF01883"/>
    </source>
</evidence>
<dbReference type="SUPFAM" id="SSF117916">
    <property type="entry name" value="Fe-S cluster assembly (FSCA) domain-like"/>
    <property type="match status" value="1"/>
</dbReference>
<dbReference type="SUPFAM" id="SSF52540">
    <property type="entry name" value="P-loop containing nucleoside triphosphate hydrolases"/>
    <property type="match status" value="1"/>
</dbReference>
<comment type="similarity">
    <text evidence="6">Belongs to the Mrp/NBP35 ATP-binding proteins family.</text>
</comment>
<feature type="binding site" evidence="6">
    <location>
        <begin position="106"/>
        <end position="113"/>
    </location>
    <ligand>
        <name>ATP</name>
        <dbReference type="ChEBI" id="CHEBI:30616"/>
    </ligand>
</feature>
<evidence type="ECO:0000256" key="5">
    <source>
        <dbReference type="ARBA" id="ARBA00023014"/>
    </source>
</evidence>
<dbReference type="GO" id="GO:0046872">
    <property type="term" value="F:metal ion binding"/>
    <property type="evidence" value="ECO:0007669"/>
    <property type="project" value="UniProtKB-KW"/>
</dbReference>
<proteinExistence type="inferred from homology"/>
<evidence type="ECO:0000256" key="3">
    <source>
        <dbReference type="ARBA" id="ARBA00022840"/>
    </source>
</evidence>
<evidence type="ECO:0000256" key="6">
    <source>
        <dbReference type="HAMAP-Rule" id="MF_02040"/>
    </source>
</evidence>
<dbReference type="Proteomes" id="UP000297149">
    <property type="component" value="Chromosome"/>
</dbReference>
<keyword evidence="2 6" id="KW-0547">Nucleotide-binding</keyword>
<reference evidence="9" key="1">
    <citation type="submission" date="2019-02" db="EMBL/GenBank/DDBJ databases">
        <title>Isolation and identification of novel species under the genus Muribaculum.</title>
        <authorList>
            <person name="Miyake S."/>
            <person name="Ding Y."/>
            <person name="Low A."/>
            <person name="Soh M."/>
            <person name="Seedorf H."/>
        </authorList>
    </citation>
    <scope>NUCLEOTIDE SEQUENCE [LARGE SCALE GENOMIC DNA]</scope>
    <source>
        <strain evidence="9">H5</strain>
    </source>
</reference>
<dbReference type="RefSeq" id="WP_136414658.1">
    <property type="nucleotide sequence ID" value="NZ_CAXHQF010000032.1"/>
</dbReference>
<dbReference type="InterPro" id="IPR002744">
    <property type="entry name" value="MIP18-like"/>
</dbReference>
<protein>
    <recommendedName>
        <fullName evidence="6">Iron-sulfur cluster carrier protein</fullName>
    </recommendedName>
</protein>
<evidence type="ECO:0000256" key="2">
    <source>
        <dbReference type="ARBA" id="ARBA00022741"/>
    </source>
</evidence>
<evidence type="ECO:0000313" key="9">
    <source>
        <dbReference type="Proteomes" id="UP000297149"/>
    </source>
</evidence>
<dbReference type="GO" id="GO:0016226">
    <property type="term" value="P:iron-sulfur cluster assembly"/>
    <property type="evidence" value="ECO:0007669"/>
    <property type="project" value="InterPro"/>
</dbReference>
<dbReference type="Gene3D" id="3.30.300.130">
    <property type="entry name" value="Fe-S cluster assembly (FSCA)"/>
    <property type="match status" value="1"/>
</dbReference>
<feature type="domain" description="MIP18 family-like" evidence="7">
    <location>
        <begin position="8"/>
        <end position="78"/>
    </location>
</feature>
<dbReference type="AlphaFoldDB" id="A0A4P7W341"/>
<comment type="function">
    <text evidence="6">Binds and transfers iron-sulfur (Fe-S) clusters to target apoproteins. Can hydrolyze ATP.</text>
</comment>
<sequence>MQLYPALITDALQTVRYPGNGKNLVEAEMVEDDIRIDGDSVSFSLIFDKPTDPFIKSMVRAAETAIHTYISPEVKVTVNVATRQQPATKNAPVLPGVKNIIGVSSGKGGVGKSTVASNLAVALAAEGYKVGLLDADIFGPSMPKMFGIEDEQLYIHEVDGRQLILPIERYGVKLLSIGFVVDKEKAVLWRGSMASNALKQLIVDADWGELDYFVIDMPPGTSDIHLTLVQTLPITGVVVVTTPQEVALADARKGIAMFREEKVNVPVLGVVENMAYFTPAEHPDERYYIFGKEGGVRLAEKLGVRLLAQIPLVGSIADCGDSGKPIALTEGVTAQAFTHLAHEVIDSVAERNRELPPTHKVELKH</sequence>
<keyword evidence="5 6" id="KW-0411">Iron-sulfur</keyword>
<dbReference type="EMBL" id="CP039396">
    <property type="protein sequence ID" value="QCD41815.1"/>
    <property type="molecule type" value="Genomic_DNA"/>
</dbReference>
<evidence type="ECO:0000256" key="1">
    <source>
        <dbReference type="ARBA" id="ARBA00022723"/>
    </source>
</evidence>
<dbReference type="GO" id="GO:0016887">
    <property type="term" value="F:ATP hydrolysis activity"/>
    <property type="evidence" value="ECO:0007669"/>
    <property type="project" value="UniProtKB-UniRule"/>
</dbReference>